<name>A0A520KYB0_9EURY</name>
<protein>
    <submittedName>
        <fullName evidence="1">Uncharacterized protein</fullName>
    </submittedName>
</protein>
<organism evidence="1 2">
    <name type="scientific">Candidatus Methanolliviera hydrocarbonicum</name>
    <dbReference type="NCBI Taxonomy" id="2491085"/>
    <lineage>
        <taxon>Archaea</taxon>
        <taxon>Methanobacteriati</taxon>
        <taxon>Methanobacteriota</taxon>
        <taxon>Candidatus Methanoliparia</taxon>
        <taxon>Candidatus Methanoliparales</taxon>
        <taxon>Candidatus Methanollivieraceae</taxon>
        <taxon>Candidatus Methanolliviera</taxon>
    </lineage>
</organism>
<sequence>MVKRTVRCVLIVKEEDQKKLDEAIDEGERIYRLVQRKKRAKVETFLSDDIKKDMISVAKRSKSSSSSIPLILDFKRDCQPVIKEDKMKNEKIFIKIQFSLDSGGEATGYLSFQSGGMEYIFDAMGGELSFGKANLYRNGTYLLDIEVNKRDPMVDKPKHVAGISIKNYKVHFTVFDLIEKKLMEPSVLDFSILKDMRKKLFELKFDEIDGKILEKRDRETILYIRTLSERMAKILSRYGDTIAFIENPRDKGIAAYEGDDIKEEAPSWMDILMNKFLERSLEWNGVPLIEIPSVAAIFECPFGSMIWQDYKKILKESERIFPEDAVNEVGFKIIVEGLTTLLYMPEESVGEVNPFAVLK</sequence>
<dbReference type="Proteomes" id="UP000320766">
    <property type="component" value="Unassembled WGS sequence"/>
</dbReference>
<dbReference type="EMBL" id="RXIL01000060">
    <property type="protein sequence ID" value="RZN70194.1"/>
    <property type="molecule type" value="Genomic_DNA"/>
</dbReference>
<proteinExistence type="predicted"/>
<dbReference type="AlphaFoldDB" id="A0A520KYB0"/>
<evidence type="ECO:0000313" key="1">
    <source>
        <dbReference type="EMBL" id="RZN70194.1"/>
    </source>
</evidence>
<evidence type="ECO:0000313" key="2">
    <source>
        <dbReference type="Proteomes" id="UP000320766"/>
    </source>
</evidence>
<accession>A0A520KYB0</accession>
<comment type="caution">
    <text evidence="1">The sequence shown here is derived from an EMBL/GenBank/DDBJ whole genome shotgun (WGS) entry which is preliminary data.</text>
</comment>
<reference evidence="1 2" key="1">
    <citation type="journal article" date="2019" name="Nat. Microbiol.">
        <title>Wide diversity of methane and short-chain alkane metabolisms in uncultured archaea.</title>
        <authorList>
            <person name="Borrel G."/>
            <person name="Adam P.S."/>
            <person name="McKay L.J."/>
            <person name="Chen L.X."/>
            <person name="Sierra-Garcia I.N."/>
            <person name="Sieber C.M."/>
            <person name="Letourneur Q."/>
            <person name="Ghozlane A."/>
            <person name="Andersen G.L."/>
            <person name="Li W.J."/>
            <person name="Hallam S.J."/>
            <person name="Muyzer G."/>
            <person name="de Oliveira V.M."/>
            <person name="Inskeep W.P."/>
            <person name="Banfield J.F."/>
            <person name="Gribaldo S."/>
        </authorList>
    </citation>
    <scope>NUCLEOTIDE SEQUENCE [LARGE SCALE GENOMIC DNA]</scope>
    <source>
        <strain evidence="1">NM1b</strain>
    </source>
</reference>
<gene>
    <name evidence="1" type="ORF">EF807_03680</name>
</gene>